<feature type="non-terminal residue" evidence="3">
    <location>
        <position position="1"/>
    </location>
</feature>
<keyword evidence="4" id="KW-1185">Reference proteome</keyword>
<dbReference type="OrthoDB" id="5569250at2759"/>
<dbReference type="AlphaFoldDB" id="A0A9W8MET0"/>
<feature type="compositionally biased region" description="Polar residues" evidence="1">
    <location>
        <begin position="262"/>
        <end position="285"/>
    </location>
</feature>
<feature type="domain" description="Fungal-type protein kinase" evidence="2">
    <location>
        <begin position="2"/>
        <end position="114"/>
    </location>
</feature>
<proteinExistence type="predicted"/>
<organism evidence="3 4">
    <name type="scientific">Candolleomyces eurysporus</name>
    <dbReference type="NCBI Taxonomy" id="2828524"/>
    <lineage>
        <taxon>Eukaryota</taxon>
        <taxon>Fungi</taxon>
        <taxon>Dikarya</taxon>
        <taxon>Basidiomycota</taxon>
        <taxon>Agaricomycotina</taxon>
        <taxon>Agaricomycetes</taxon>
        <taxon>Agaricomycetidae</taxon>
        <taxon>Agaricales</taxon>
        <taxon>Agaricineae</taxon>
        <taxon>Psathyrellaceae</taxon>
        <taxon>Candolleomyces</taxon>
    </lineage>
</organism>
<reference evidence="3" key="1">
    <citation type="submission" date="2022-06" db="EMBL/GenBank/DDBJ databases">
        <title>Genome Sequence of Candolleomyces eurysporus.</title>
        <authorList>
            <person name="Buettner E."/>
        </authorList>
    </citation>
    <scope>NUCLEOTIDE SEQUENCE</scope>
    <source>
        <strain evidence="3">VTCC 930004</strain>
    </source>
</reference>
<sequence>MELLCALRDTIEEYFFINSGHKELYLKGTLHQDITLNNILLGKPDAQRGNQGILMGLDMAIVNKRNVAKTSTDWKTTSGIYQSAIVLKNVGFLYPLAHNHLDDLESFVYVLTHIMYGYDQTGAEHPLFEMLVKWELKNSFDEAESKASYLARALVEIESGVQKRWPLSCIELLMGFKEFLHEVYREKRRLANQPPHVRRDALKSLVRKAPEHYKTVVDLFNEAIKKIESGNDSMVPPTPEPDTNARSSSMEPASSSPGGLQENPSSSPFGDSIPQPNLSVIQEGTRNFWKRASEEYPDDQPPAKRGPLVIKTGPRTSSSKRNNRTKYRAPQYAIPK</sequence>
<dbReference type="Proteomes" id="UP001140091">
    <property type="component" value="Unassembled WGS sequence"/>
</dbReference>
<dbReference type="Pfam" id="PF17667">
    <property type="entry name" value="Pkinase_fungal"/>
    <property type="match status" value="1"/>
</dbReference>
<dbReference type="PANTHER" id="PTHR38248">
    <property type="entry name" value="FUNK1 6"/>
    <property type="match status" value="1"/>
</dbReference>
<dbReference type="PANTHER" id="PTHR38248:SF2">
    <property type="entry name" value="FUNK1 11"/>
    <property type="match status" value="1"/>
</dbReference>
<dbReference type="EMBL" id="JANBPK010001059">
    <property type="protein sequence ID" value="KAJ2926468.1"/>
    <property type="molecule type" value="Genomic_DNA"/>
</dbReference>
<gene>
    <name evidence="3" type="ORF">H1R20_g10623</name>
</gene>
<evidence type="ECO:0000256" key="1">
    <source>
        <dbReference type="SAM" id="MobiDB-lite"/>
    </source>
</evidence>
<dbReference type="SUPFAM" id="SSF56112">
    <property type="entry name" value="Protein kinase-like (PK-like)"/>
    <property type="match status" value="1"/>
</dbReference>
<evidence type="ECO:0000313" key="4">
    <source>
        <dbReference type="Proteomes" id="UP001140091"/>
    </source>
</evidence>
<name>A0A9W8MET0_9AGAR</name>
<feature type="compositionally biased region" description="Low complexity" evidence="1">
    <location>
        <begin position="247"/>
        <end position="256"/>
    </location>
</feature>
<accession>A0A9W8MET0</accession>
<dbReference type="InterPro" id="IPR040976">
    <property type="entry name" value="Pkinase_fungal"/>
</dbReference>
<evidence type="ECO:0000313" key="3">
    <source>
        <dbReference type="EMBL" id="KAJ2926468.1"/>
    </source>
</evidence>
<protein>
    <recommendedName>
        <fullName evidence="2">Fungal-type protein kinase domain-containing protein</fullName>
    </recommendedName>
</protein>
<dbReference type="InterPro" id="IPR011009">
    <property type="entry name" value="Kinase-like_dom_sf"/>
</dbReference>
<comment type="caution">
    <text evidence="3">The sequence shown here is derived from an EMBL/GenBank/DDBJ whole genome shotgun (WGS) entry which is preliminary data.</text>
</comment>
<feature type="region of interest" description="Disordered" evidence="1">
    <location>
        <begin position="228"/>
        <end position="336"/>
    </location>
</feature>
<evidence type="ECO:0000259" key="2">
    <source>
        <dbReference type="Pfam" id="PF17667"/>
    </source>
</evidence>